<name>K9L4U6_9CAUD</name>
<protein>
    <submittedName>
        <fullName evidence="1">Uncharacterized protein</fullName>
    </submittedName>
</protein>
<accession>K9L4U6</accession>
<evidence type="ECO:0000313" key="2">
    <source>
        <dbReference type="Proteomes" id="UP000010999"/>
    </source>
</evidence>
<dbReference type="EMBL" id="JQ015307">
    <property type="protein sequence ID" value="AEZ66206.1"/>
    <property type="molecule type" value="Genomic_DNA"/>
</dbReference>
<gene>
    <name evidence="1" type="ORF">phiTE_040</name>
</gene>
<sequence length="48" mass="5315">MCATKALAIGRQLMDKAREWSRTILKAEDLKRGGEALSIKLKEIKGGE</sequence>
<dbReference type="Proteomes" id="UP000010999">
    <property type="component" value="Segment"/>
</dbReference>
<keyword evidence="2" id="KW-1185">Reference proteome</keyword>
<dbReference type="KEGG" id="vg:14515235"/>
<proteinExistence type="predicted"/>
<dbReference type="RefSeq" id="YP_007392502.1">
    <property type="nucleotide sequence ID" value="NC_020201.1"/>
</dbReference>
<reference evidence="1 2" key="2">
    <citation type="journal article" date="2012" name="PLoS Genet.">
        <title>Viral evasion of a bacterial suicide system by RNA-based molecular mimicry enables infectious altruism.</title>
        <authorList>
            <person name="Blower T.R."/>
            <person name="Evans T.J."/>
            <person name="Przybilski R."/>
            <person name="Fineran P.C."/>
            <person name="Salmond G.P."/>
        </authorList>
    </citation>
    <scope>NUCLEOTIDE SEQUENCE [LARGE SCALE GENOMIC DNA]</scope>
</reference>
<organism evidence="1 2">
    <name type="scientific">Pectobacterium phage phiTE</name>
    <dbReference type="NCBI Taxonomy" id="1116482"/>
    <lineage>
        <taxon>Viruses</taxon>
        <taxon>Duplodnaviria</taxon>
        <taxon>Heunggongvirae</taxon>
        <taxon>Uroviricota</taxon>
        <taxon>Caudoviricetes</taxon>
        <taxon>Vequintavirinae</taxon>
        <taxon>Certrevirus</taxon>
        <taxon>Certrevirus phiTE</taxon>
    </lineage>
</organism>
<reference evidence="2" key="1">
    <citation type="submission" date="2011-11" db="EMBL/GenBank/DDBJ databases">
        <title>Escape from toxin-antitoxin mediated abortive infection can occur by recombination within a generalized transducing phage of Pectobacterium atrosepticum.</title>
        <authorList>
            <person name="Blower T.R."/>
            <person name="Evans T.J."/>
            <person name="Przybilski R."/>
            <person name="Fineran P.C."/>
            <person name="Salmond G.P.C."/>
        </authorList>
    </citation>
    <scope>NUCLEOTIDE SEQUENCE [LARGE SCALE GENOMIC DNA]</scope>
</reference>
<dbReference type="GeneID" id="14515235"/>
<evidence type="ECO:0000313" key="1">
    <source>
        <dbReference type="EMBL" id="AEZ66206.1"/>
    </source>
</evidence>